<dbReference type="EMBL" id="PDCK01000042">
    <property type="protein sequence ID" value="PRQ39718.1"/>
    <property type="molecule type" value="Genomic_DNA"/>
</dbReference>
<keyword evidence="2" id="KW-1185">Reference proteome</keyword>
<evidence type="ECO:0000313" key="2">
    <source>
        <dbReference type="Proteomes" id="UP000238479"/>
    </source>
</evidence>
<dbReference type="Proteomes" id="UP000238479">
    <property type="component" value="Chromosome 4"/>
</dbReference>
<gene>
    <name evidence="1" type="ORF">RchiOBHm_Chr4g0428271</name>
</gene>
<comment type="caution">
    <text evidence="1">The sequence shown here is derived from an EMBL/GenBank/DDBJ whole genome shotgun (WGS) entry which is preliminary data.</text>
</comment>
<organism evidence="1 2">
    <name type="scientific">Rosa chinensis</name>
    <name type="common">China rose</name>
    <dbReference type="NCBI Taxonomy" id="74649"/>
    <lineage>
        <taxon>Eukaryota</taxon>
        <taxon>Viridiplantae</taxon>
        <taxon>Streptophyta</taxon>
        <taxon>Embryophyta</taxon>
        <taxon>Tracheophyta</taxon>
        <taxon>Spermatophyta</taxon>
        <taxon>Magnoliopsida</taxon>
        <taxon>eudicotyledons</taxon>
        <taxon>Gunneridae</taxon>
        <taxon>Pentapetalae</taxon>
        <taxon>rosids</taxon>
        <taxon>fabids</taxon>
        <taxon>Rosales</taxon>
        <taxon>Rosaceae</taxon>
        <taxon>Rosoideae</taxon>
        <taxon>Rosoideae incertae sedis</taxon>
        <taxon>Rosa</taxon>
    </lineage>
</organism>
<proteinExistence type="predicted"/>
<accession>A0A2P6QZV8</accession>
<evidence type="ECO:0000313" key="1">
    <source>
        <dbReference type="EMBL" id="PRQ39718.1"/>
    </source>
</evidence>
<dbReference type="STRING" id="74649.A0A2P6QZV8"/>
<sequence length="67" mass="7580">MSSAEIKFNCFIGGLVWATDNNALERAFTFGDIIQSKVRLLQTCKDRIGSESVLIDLYIYVTMILVF</sequence>
<name>A0A2P6QZV8_ROSCH</name>
<dbReference type="AlphaFoldDB" id="A0A2P6QZV8"/>
<protein>
    <submittedName>
        <fullName evidence="1">Uncharacterized protein</fullName>
    </submittedName>
</protein>
<reference evidence="1 2" key="1">
    <citation type="journal article" date="2018" name="Nat. Genet.">
        <title>The Rosa genome provides new insights in the design of modern roses.</title>
        <authorList>
            <person name="Bendahmane M."/>
        </authorList>
    </citation>
    <scope>NUCLEOTIDE SEQUENCE [LARGE SCALE GENOMIC DNA]</scope>
    <source>
        <strain evidence="2">cv. Old Blush</strain>
    </source>
</reference>
<dbReference type="Gramene" id="PRQ39718">
    <property type="protein sequence ID" value="PRQ39718"/>
    <property type="gene ID" value="RchiOBHm_Chr4g0428271"/>
</dbReference>